<evidence type="ECO:0000256" key="8">
    <source>
        <dbReference type="ARBA" id="ARBA00023242"/>
    </source>
</evidence>
<comment type="caution">
    <text evidence="11">The sequence shown here is derived from an EMBL/GenBank/DDBJ whole genome shotgun (WGS) entry which is preliminary data.</text>
</comment>
<evidence type="ECO:0000256" key="4">
    <source>
        <dbReference type="ARBA" id="ARBA00022816"/>
    </source>
</evidence>
<evidence type="ECO:0000313" key="12">
    <source>
        <dbReference type="Proteomes" id="UP001378592"/>
    </source>
</evidence>
<dbReference type="Pfam" id="PF07575">
    <property type="entry name" value="Nucleopor_Nup85"/>
    <property type="match status" value="1"/>
</dbReference>
<evidence type="ECO:0000313" key="11">
    <source>
        <dbReference type="EMBL" id="KAK7788962.1"/>
    </source>
</evidence>
<organism evidence="11 12">
    <name type="scientific">Gryllus longicercus</name>
    <dbReference type="NCBI Taxonomy" id="2509291"/>
    <lineage>
        <taxon>Eukaryota</taxon>
        <taxon>Metazoa</taxon>
        <taxon>Ecdysozoa</taxon>
        <taxon>Arthropoda</taxon>
        <taxon>Hexapoda</taxon>
        <taxon>Insecta</taxon>
        <taxon>Pterygota</taxon>
        <taxon>Neoptera</taxon>
        <taxon>Polyneoptera</taxon>
        <taxon>Orthoptera</taxon>
        <taxon>Ensifera</taxon>
        <taxon>Gryllidea</taxon>
        <taxon>Grylloidea</taxon>
        <taxon>Gryllidae</taxon>
        <taxon>Gryllinae</taxon>
        <taxon>Gryllus</taxon>
    </lineage>
</organism>
<sequence>MTVPMDKITFVIPDLLSRNATIGAKWCPGNKLGVFFGATPKEEKRCNIHGPTKVHQVCQEVILFNPISRKLINEANGVFLALQNVTSEESNPCGRRAELLKLSRWYRSIIQACLENLQDAAKNEENEKDTYLNLVTVCYNIEFIWHLCEILFIDVIPGGVVLPQFLEWIKFHFFQPERKAIALINTLYGSQNQDDEPETHPDYWNTVTQLVLQGRLDLAKSLLSLHSKSYSEPIKRLEYMLKTMPFYRVYGGLSVTEFNIKWKCWQNECIKHLEDGLYSSDKNLELIVMLLAGDNRGFQQIQELCETWYQYMAAVLLYTEPTVKCFDLSFHANRCINQLGLADTLKSLDVILLALFDSDLLEAIKLIGEGIENGWFAAHLTDLLYHCGCVSLVDNQQINLTAEMREQLLLDYASMLMSHSSLWQVGVSYLDHCPTLGREYLEVILPTLPLTSEKRALKILQVAQSRDMPETVCSICKVLGMRSFKQNRLGNALAWALRSQDSGFATYLADRFLERYSRDGKFDSTDLLENLGSCMVLSDRLTFLGKYCEFHQLYRRGDFQEAANLLVSLMVSRLAPKYFWLTLLMDALPLLESNEIVLSSEDTYELLDCLERLTLGGTSRTKSLVDTLELNKHVKASDVDSEDLLRDKVDLIRLALGRNLARSLIHEACNIPDQDQKMEKDF</sequence>
<dbReference type="GO" id="GO:0017056">
    <property type="term" value="F:structural constituent of nuclear pore"/>
    <property type="evidence" value="ECO:0007669"/>
    <property type="project" value="TreeGrafter"/>
</dbReference>
<keyword evidence="4 9" id="KW-0509">mRNA transport</keyword>
<dbReference type="GO" id="GO:0006406">
    <property type="term" value="P:mRNA export from nucleus"/>
    <property type="evidence" value="ECO:0007669"/>
    <property type="project" value="TreeGrafter"/>
</dbReference>
<evidence type="ECO:0000256" key="5">
    <source>
        <dbReference type="ARBA" id="ARBA00022927"/>
    </source>
</evidence>
<keyword evidence="10" id="KW-0175">Coiled coil</keyword>
<evidence type="ECO:0000256" key="9">
    <source>
        <dbReference type="RuleBase" id="RU365073"/>
    </source>
</evidence>
<keyword evidence="9" id="KW-0472">Membrane</keyword>
<evidence type="ECO:0000256" key="2">
    <source>
        <dbReference type="ARBA" id="ARBA00005573"/>
    </source>
</evidence>
<comment type="subunit">
    <text evidence="9">Component of the nuclear pore complex (NPC).</text>
</comment>
<keyword evidence="5 9" id="KW-0653">Protein transport</keyword>
<dbReference type="InterPro" id="IPR011502">
    <property type="entry name" value="Nucleoporin_Nup85"/>
</dbReference>
<proteinExistence type="inferred from homology"/>
<keyword evidence="8 9" id="KW-0539">Nucleus</keyword>
<dbReference type="Proteomes" id="UP001378592">
    <property type="component" value="Unassembled WGS sequence"/>
</dbReference>
<comment type="subcellular location">
    <subcellularLocation>
        <location evidence="1 9">Nucleus</location>
        <location evidence="1 9">Nuclear pore complex</location>
    </subcellularLocation>
</comment>
<feature type="coiled-coil region" evidence="10">
    <location>
        <begin position="107"/>
        <end position="134"/>
    </location>
</feature>
<evidence type="ECO:0000256" key="7">
    <source>
        <dbReference type="ARBA" id="ARBA00023132"/>
    </source>
</evidence>
<gene>
    <name evidence="11" type="ORF">R5R35_002364</name>
</gene>
<evidence type="ECO:0000256" key="10">
    <source>
        <dbReference type="SAM" id="Coils"/>
    </source>
</evidence>
<dbReference type="PANTHER" id="PTHR13373">
    <property type="entry name" value="FROUNT PROTEIN-RELATED"/>
    <property type="match status" value="1"/>
</dbReference>
<name>A0AAN9YYT0_9ORTH</name>
<dbReference type="EMBL" id="JAZDUA010000880">
    <property type="protein sequence ID" value="KAK7788962.1"/>
    <property type="molecule type" value="Genomic_DNA"/>
</dbReference>
<dbReference type="GO" id="GO:0031080">
    <property type="term" value="C:nuclear pore outer ring"/>
    <property type="evidence" value="ECO:0007669"/>
    <property type="project" value="TreeGrafter"/>
</dbReference>
<comment type="similarity">
    <text evidence="2 9">Belongs to the nucleoporin Nup85 family.</text>
</comment>
<dbReference type="GO" id="GO:0031965">
    <property type="term" value="C:nuclear membrane"/>
    <property type="evidence" value="ECO:0007669"/>
    <property type="project" value="UniProtKB-UniRule"/>
</dbReference>
<protein>
    <recommendedName>
        <fullName evidence="9">Nuclear pore complex protein Nup85</fullName>
    </recommendedName>
</protein>
<comment type="function">
    <text evidence="9">Functions as a component of the nuclear pore complex (NPC).</text>
</comment>
<evidence type="ECO:0000256" key="3">
    <source>
        <dbReference type="ARBA" id="ARBA00022448"/>
    </source>
</evidence>
<evidence type="ECO:0000256" key="6">
    <source>
        <dbReference type="ARBA" id="ARBA00023010"/>
    </source>
</evidence>
<keyword evidence="12" id="KW-1185">Reference proteome</keyword>
<dbReference type="GO" id="GO:0006606">
    <property type="term" value="P:protein import into nucleus"/>
    <property type="evidence" value="ECO:0007669"/>
    <property type="project" value="TreeGrafter"/>
</dbReference>
<keyword evidence="3 9" id="KW-0813">Transport</keyword>
<accession>A0AAN9YYT0</accession>
<dbReference type="AlphaFoldDB" id="A0AAN9YYT0"/>
<keyword evidence="6 9" id="KW-0811">Translocation</keyword>
<evidence type="ECO:0000256" key="1">
    <source>
        <dbReference type="ARBA" id="ARBA00004567"/>
    </source>
</evidence>
<reference evidence="11 12" key="1">
    <citation type="submission" date="2024-03" db="EMBL/GenBank/DDBJ databases">
        <title>The genome assembly and annotation of the cricket Gryllus longicercus Weissman &amp; Gray.</title>
        <authorList>
            <person name="Szrajer S."/>
            <person name="Gray D."/>
            <person name="Ylla G."/>
        </authorList>
    </citation>
    <scope>NUCLEOTIDE SEQUENCE [LARGE SCALE GENOMIC DNA]</scope>
    <source>
        <strain evidence="11">DAG 2021-001</strain>
        <tissue evidence="11">Whole body minus gut</tissue>
    </source>
</reference>
<keyword evidence="7 9" id="KW-0906">Nuclear pore complex</keyword>
<dbReference type="PANTHER" id="PTHR13373:SF21">
    <property type="entry name" value="NUCLEAR PORE COMPLEX PROTEIN NUP85"/>
    <property type="match status" value="1"/>
</dbReference>
<dbReference type="GO" id="GO:0045893">
    <property type="term" value="P:positive regulation of DNA-templated transcription"/>
    <property type="evidence" value="ECO:0007669"/>
    <property type="project" value="TreeGrafter"/>
</dbReference>